<dbReference type="Pfam" id="PF14678">
    <property type="entry name" value="FANCI_S4"/>
    <property type="match status" value="1"/>
</dbReference>
<feature type="domain" description="FANCI solenoid 2" evidence="3">
    <location>
        <begin position="384"/>
        <end position="533"/>
    </location>
</feature>
<feature type="compositionally biased region" description="Basic and acidic residues" evidence="1">
    <location>
        <begin position="783"/>
        <end position="806"/>
    </location>
</feature>
<dbReference type="InterPro" id="IPR029315">
    <property type="entry name" value="FANCI_S2"/>
</dbReference>
<protein>
    <recommendedName>
        <fullName evidence="10">Fanconi anemia group I protein</fullName>
    </recommendedName>
</protein>
<evidence type="ECO:0000259" key="7">
    <source>
        <dbReference type="Pfam" id="PF14680"/>
    </source>
</evidence>
<evidence type="ECO:0000259" key="6">
    <source>
        <dbReference type="Pfam" id="PF14679"/>
    </source>
</evidence>
<dbReference type="GO" id="GO:0070182">
    <property type="term" value="F:DNA polymerase binding"/>
    <property type="evidence" value="ECO:0007669"/>
    <property type="project" value="TreeGrafter"/>
</dbReference>
<gene>
    <name evidence="8" type="ORF">MNOR_LOCUS1615</name>
</gene>
<dbReference type="EMBL" id="CAXKWB010000439">
    <property type="protein sequence ID" value="CAL4060860.1"/>
    <property type="molecule type" value="Genomic_DNA"/>
</dbReference>
<dbReference type="InterPro" id="IPR029310">
    <property type="entry name" value="FANCI_HD1"/>
</dbReference>
<dbReference type="GO" id="GO:0006281">
    <property type="term" value="P:DNA repair"/>
    <property type="evidence" value="ECO:0007669"/>
    <property type="project" value="InterPro"/>
</dbReference>
<feature type="transmembrane region" description="Helical" evidence="2">
    <location>
        <begin position="168"/>
        <end position="188"/>
    </location>
</feature>
<evidence type="ECO:0000256" key="2">
    <source>
        <dbReference type="SAM" id="Phobius"/>
    </source>
</evidence>
<dbReference type="InterPro" id="IPR029314">
    <property type="entry name" value="FANCI_S4"/>
</dbReference>
<proteinExistence type="predicted"/>
<feature type="compositionally biased region" description="Acidic residues" evidence="1">
    <location>
        <begin position="1294"/>
        <end position="1322"/>
    </location>
</feature>
<feature type="non-terminal residue" evidence="8">
    <location>
        <position position="1348"/>
    </location>
</feature>
<organism evidence="8 9">
    <name type="scientific">Meganyctiphanes norvegica</name>
    <name type="common">Northern krill</name>
    <name type="synonym">Thysanopoda norvegica</name>
    <dbReference type="NCBI Taxonomy" id="48144"/>
    <lineage>
        <taxon>Eukaryota</taxon>
        <taxon>Metazoa</taxon>
        <taxon>Ecdysozoa</taxon>
        <taxon>Arthropoda</taxon>
        <taxon>Crustacea</taxon>
        <taxon>Multicrustacea</taxon>
        <taxon>Malacostraca</taxon>
        <taxon>Eumalacostraca</taxon>
        <taxon>Eucarida</taxon>
        <taxon>Euphausiacea</taxon>
        <taxon>Euphausiidae</taxon>
        <taxon>Meganyctiphanes</taxon>
    </lineage>
</organism>
<dbReference type="InterPro" id="IPR026171">
    <property type="entry name" value="FANCI"/>
</dbReference>
<dbReference type="InterPro" id="IPR029313">
    <property type="entry name" value="FANCI_S3"/>
</dbReference>
<dbReference type="Proteomes" id="UP001497623">
    <property type="component" value="Unassembled WGS sequence"/>
</dbReference>
<evidence type="ECO:0008006" key="10">
    <source>
        <dbReference type="Google" id="ProtNLM"/>
    </source>
</evidence>
<evidence type="ECO:0000259" key="5">
    <source>
        <dbReference type="Pfam" id="PF14678"/>
    </source>
</evidence>
<keyword evidence="2" id="KW-0812">Transmembrane</keyword>
<dbReference type="InterPro" id="IPR029312">
    <property type="entry name" value="FANCI_HD2"/>
</dbReference>
<evidence type="ECO:0000313" key="9">
    <source>
        <dbReference type="Proteomes" id="UP001497623"/>
    </source>
</evidence>
<feature type="domain" description="FANCI solenoid 4" evidence="5">
    <location>
        <begin position="1051"/>
        <end position="1281"/>
    </location>
</feature>
<dbReference type="PANTHER" id="PTHR21818:SF0">
    <property type="entry name" value="FANCONI ANEMIA GROUP I PROTEIN"/>
    <property type="match status" value="1"/>
</dbReference>
<keyword evidence="2" id="KW-1133">Transmembrane helix</keyword>
<evidence type="ECO:0000313" key="8">
    <source>
        <dbReference type="EMBL" id="CAL4060860.1"/>
    </source>
</evidence>
<dbReference type="Pfam" id="PF14680">
    <property type="entry name" value="FANCI_HD2"/>
    <property type="match status" value="1"/>
</dbReference>
<feature type="compositionally biased region" description="Basic residues" evidence="1">
    <location>
        <begin position="1339"/>
        <end position="1348"/>
    </location>
</feature>
<feature type="region of interest" description="Disordered" evidence="1">
    <location>
        <begin position="783"/>
        <end position="822"/>
    </location>
</feature>
<feature type="region of interest" description="Disordered" evidence="1">
    <location>
        <begin position="1284"/>
        <end position="1348"/>
    </location>
</feature>
<feature type="domain" description="FANCI solenoid 3" evidence="4">
    <location>
        <begin position="825"/>
        <end position="1034"/>
    </location>
</feature>
<feature type="domain" description="FANCI helical" evidence="7">
    <location>
        <begin position="553"/>
        <end position="783"/>
    </location>
</feature>
<dbReference type="Pfam" id="PF14677">
    <property type="entry name" value="FANCI_S3"/>
    <property type="match status" value="1"/>
</dbReference>
<dbReference type="Pfam" id="PF14676">
    <property type="entry name" value="FANCI_S2"/>
    <property type="match status" value="1"/>
</dbReference>
<evidence type="ECO:0000259" key="4">
    <source>
        <dbReference type="Pfam" id="PF14677"/>
    </source>
</evidence>
<comment type="caution">
    <text evidence="8">The sequence shown here is derived from an EMBL/GenBank/DDBJ whole genome shotgun (WGS) entry which is preliminary data.</text>
</comment>
<reference evidence="8 9" key="1">
    <citation type="submission" date="2024-05" db="EMBL/GenBank/DDBJ databases">
        <authorList>
            <person name="Wallberg A."/>
        </authorList>
    </citation>
    <scope>NUCLEOTIDE SEQUENCE [LARGE SCALE GENOMIC DNA]</scope>
</reference>
<evidence type="ECO:0000256" key="1">
    <source>
        <dbReference type="SAM" id="MobiDB-lite"/>
    </source>
</evidence>
<accession>A0AAV2PNP8</accession>
<dbReference type="Pfam" id="PF14679">
    <property type="entry name" value="FANCI_HD1"/>
    <property type="match status" value="1"/>
</dbReference>
<feature type="domain" description="FANCI helical" evidence="6">
    <location>
        <begin position="294"/>
        <end position="376"/>
    </location>
</feature>
<dbReference type="PANTHER" id="PTHR21818">
    <property type="entry name" value="BC025462 PROTEIN"/>
    <property type="match status" value="1"/>
</dbReference>
<sequence>MFNRNRNYPQQLLEENLIRYKQELPAAVGEKLDEIIAKAMLIKQGLPAAVGGKLDKISEMCYKQELPAAVGGKLDKISIEDIRRKGGLILGAVLLHLGVYVSDIIPEVLCRYTLQYVLCVVTTGFDHKPMWSERTGPSNLTICVVPDGKQLRTEDDKSKFNILVTFKFFPYLTYSFVEILGVFHGNLLKKAFMYRKHHNKNPKFIKPVVSRLLVLGVESTGGSLPETVIDYFNKQAKKINKEKKKNEEDDNGINDMEVDEEEIDTCDGRDLTEAQGTVILHVTHQAQRDPNIVSDYLKLIKTSTWLTENLITPFNLALALSLASIDKYQDQILESLKSCLLKSFRHEERAQHSKWLRTTWEDKCNIDDVFKITINNCVSGWDQVSQSLVQLAFSLLESGSGLKGETYPSQRAVGLASLILPLILKKQPHQAPEIIKQLTNFILTVSSPSQYIDILGKVSRSSPLLLMDHLGLIRELLDQLMFLSLPATTSLLQAILPLLKMNMTLKDDIMLILRKMLFSKQVESRQGAVKGFLQFLRHFRVMGALPCSQASISFSSALSQVNVSADVHSTLDGSTNEALCLELLGVLRRCFSQQLQVKSTLYEGFYDVCRSNPKLCVNILELLHQHAKQFVDERPEVANPIRIKNAVAVHGDTVTLVEPLGDLFSSLASCKTFYEEWREKNNNEEDEEDEAIAVLNDICSLFDVLTEKLSTCDLDDLEMDKNADFSSATLPGQKNNLNGQVYIGVFDAILEHVFHHGAQKEEEKMRSLLAIFKTQRKIVDLLKERSGKPGGKKGEGSAAKKGEGSKGRGRPGGNKTTGPSLRSNLSLRTVADMLDVSYGDNEDNESCSEILRENHDIQMYILAVIEQNISSFKAAIQTDREKMLFKLKPIAQILLRDCRNNLAGDDSSNEREVVRLRLSLHILLSLLSIFTKYFKDKLESVLKEVTGTTSCKDKNSLLHSIMKKCKEMLLKILHHEERKPLMKDGVMVLQLMSNVTQAMEADCEQLESCFDWVLILCKEQQVDNPAFAEALVNLTLNLAFQVKATPGTIKGLGKEIHFCLGDIEQDVSVPEAGKYNIVSSETAPAVLGTVQTSLEESLVLLELIINKAKSCILSGTEFDQDACEKQLCTRIGLTIHTVHEIVLTALPLGSVTDQTLRLLTKLFNTLSMYVKFYLDLFRIKSYAQISDKFEKLIQLSGEMLSCQVYPVITYIEGAQRDSGKKGQNTSTARAIKEAKLIPAFIFAIEQYESKLIILSKKSKTNLTQGMKLSTSRDFRIKAPELMEAMEESNKQEESDSEDDVTNIEEGEDEDKNEDDEAGDENDPGSQNRIEKISQEPPAKKSKLKGKKK</sequence>
<keyword evidence="9" id="KW-1185">Reference proteome</keyword>
<evidence type="ECO:0000259" key="3">
    <source>
        <dbReference type="Pfam" id="PF14676"/>
    </source>
</evidence>
<name>A0AAV2PNP8_MEGNR</name>
<keyword evidence="2" id="KW-0472">Membrane</keyword>